<feature type="compositionally biased region" description="Basic and acidic residues" evidence="1">
    <location>
        <begin position="17"/>
        <end position="34"/>
    </location>
</feature>
<comment type="caution">
    <text evidence="2">The sequence shown here is derived from an EMBL/GenBank/DDBJ whole genome shotgun (WGS) entry which is preliminary data.</text>
</comment>
<organism evidence="2 3">
    <name type="scientific">Cinchona calisaya</name>
    <dbReference type="NCBI Taxonomy" id="153742"/>
    <lineage>
        <taxon>Eukaryota</taxon>
        <taxon>Viridiplantae</taxon>
        <taxon>Streptophyta</taxon>
        <taxon>Embryophyta</taxon>
        <taxon>Tracheophyta</taxon>
        <taxon>Spermatophyta</taxon>
        <taxon>Magnoliopsida</taxon>
        <taxon>eudicotyledons</taxon>
        <taxon>Gunneridae</taxon>
        <taxon>Pentapetalae</taxon>
        <taxon>asterids</taxon>
        <taxon>lamiids</taxon>
        <taxon>Gentianales</taxon>
        <taxon>Rubiaceae</taxon>
        <taxon>Cinchonoideae</taxon>
        <taxon>Cinchoneae</taxon>
        <taxon>Cinchona</taxon>
    </lineage>
</organism>
<accession>A0ABD3ADN1</accession>
<dbReference type="AlphaFoldDB" id="A0ABD3ADN1"/>
<keyword evidence="3" id="KW-1185">Reference proteome</keyword>
<gene>
    <name evidence="2" type="ORF">ACH5RR_008631</name>
</gene>
<sequence>MGKEHWEEEPGLGGSGEEGKNDLEKGIEDGERRDRSRGKTIVDEEVVVIVVGGNERRWHLRIVNFIALRQSLCNWLSEPSSIISFIVVMSLYDTPL</sequence>
<dbReference type="EMBL" id="JBJUIK010000004">
    <property type="protein sequence ID" value="KAL3529309.1"/>
    <property type="molecule type" value="Genomic_DNA"/>
</dbReference>
<proteinExistence type="predicted"/>
<name>A0ABD3ADN1_9GENT</name>
<feature type="region of interest" description="Disordered" evidence="1">
    <location>
        <begin position="1"/>
        <end position="37"/>
    </location>
</feature>
<dbReference type="Proteomes" id="UP001630127">
    <property type="component" value="Unassembled WGS sequence"/>
</dbReference>
<evidence type="ECO:0000256" key="1">
    <source>
        <dbReference type="SAM" id="MobiDB-lite"/>
    </source>
</evidence>
<reference evidence="2 3" key="1">
    <citation type="submission" date="2024-11" db="EMBL/GenBank/DDBJ databases">
        <title>A near-complete genome assembly of Cinchona calisaya.</title>
        <authorList>
            <person name="Lian D.C."/>
            <person name="Zhao X.W."/>
            <person name="Wei L."/>
        </authorList>
    </citation>
    <scope>NUCLEOTIDE SEQUENCE [LARGE SCALE GENOMIC DNA]</scope>
    <source>
        <tissue evidence="2">Nenye</tissue>
    </source>
</reference>
<evidence type="ECO:0000313" key="3">
    <source>
        <dbReference type="Proteomes" id="UP001630127"/>
    </source>
</evidence>
<protein>
    <submittedName>
        <fullName evidence="2">Uncharacterized protein</fullName>
    </submittedName>
</protein>
<evidence type="ECO:0000313" key="2">
    <source>
        <dbReference type="EMBL" id="KAL3529309.1"/>
    </source>
</evidence>